<dbReference type="NCBIfam" id="TIGR02592">
    <property type="entry name" value="cas_Cas5h"/>
    <property type="match status" value="1"/>
</dbReference>
<accession>A0A0W8F5U4</accession>
<evidence type="ECO:0000256" key="1">
    <source>
        <dbReference type="ARBA" id="ARBA00023118"/>
    </source>
</evidence>
<dbReference type="NCBIfam" id="TIGR02593">
    <property type="entry name" value="CRISPR_cas5"/>
    <property type="match status" value="1"/>
</dbReference>
<proteinExistence type="predicted"/>
<dbReference type="InterPro" id="IPR013422">
    <property type="entry name" value="CRISPR-assoc_prot_Cas5_N"/>
</dbReference>
<dbReference type="GO" id="GO:0051607">
    <property type="term" value="P:defense response to virus"/>
    <property type="evidence" value="ECO:0007669"/>
    <property type="project" value="UniProtKB-KW"/>
</dbReference>
<reference evidence="2" key="1">
    <citation type="journal article" date="2015" name="Proc. Natl. Acad. Sci. U.S.A.">
        <title>Networks of energetic and metabolic interactions define dynamics in microbial communities.</title>
        <authorList>
            <person name="Embree M."/>
            <person name="Liu J.K."/>
            <person name="Al-Bassam M.M."/>
            <person name="Zengler K."/>
        </authorList>
    </citation>
    <scope>NUCLEOTIDE SEQUENCE</scope>
</reference>
<dbReference type="GO" id="GO:0043571">
    <property type="term" value="P:maintenance of CRISPR repeat elements"/>
    <property type="evidence" value="ECO:0007669"/>
    <property type="project" value="InterPro"/>
</dbReference>
<dbReference type="Gene3D" id="3.30.70.2660">
    <property type="match status" value="1"/>
</dbReference>
<comment type="caution">
    <text evidence="2">The sequence shown here is derived from an EMBL/GenBank/DDBJ whole genome shotgun (WGS) entry which is preliminary data.</text>
</comment>
<name>A0A0W8F5U4_9ZZZZ</name>
<dbReference type="InterPro" id="IPR021124">
    <property type="entry name" value="CRISPR-assoc_prot_Cas5"/>
</dbReference>
<protein>
    <submittedName>
        <fullName evidence="2">Crispr-associated protein, cas5h family</fullName>
    </submittedName>
</protein>
<gene>
    <name evidence="2" type="ORF">ASZ90_014170</name>
</gene>
<dbReference type="Pfam" id="PF09704">
    <property type="entry name" value="Cas_Cas5d"/>
    <property type="match status" value="1"/>
</dbReference>
<organism evidence="2">
    <name type="scientific">hydrocarbon metagenome</name>
    <dbReference type="NCBI Taxonomy" id="938273"/>
    <lineage>
        <taxon>unclassified sequences</taxon>
        <taxon>metagenomes</taxon>
        <taxon>ecological metagenomes</taxon>
    </lineage>
</organism>
<dbReference type="AlphaFoldDB" id="A0A0W8F5U4"/>
<dbReference type="InterPro" id="IPR013421">
    <property type="entry name" value="CRISPR-assoc_prot_Cas5_HALMA"/>
</dbReference>
<evidence type="ECO:0000313" key="2">
    <source>
        <dbReference type="EMBL" id="KUG16189.1"/>
    </source>
</evidence>
<sequence length="237" mass="27196">MPERVIVFDVWGDYAHFRKNYSTSSPLTYSFPPRTALSGLIGAVVGLDKAEYFRHFFKVDANIGCKILAPVKKVRIGENLIDTKSAVKMHLIKNRTQIRFEFVKDPKYRIYFSHSDEQLYKKLKDLLTSHQSVYTPCLGLSQLICSYQFIGEFGLKSSGEEVQEIDSVVPGKCLLTPEFEEGKEYFSEVMPGEMGEAREVTDYSEILFERNGRSIRAKAKELWEVENGEHGERIVFL</sequence>
<keyword evidence="1" id="KW-0051">Antiviral defense</keyword>
<dbReference type="EMBL" id="LNQE01001511">
    <property type="protein sequence ID" value="KUG16189.1"/>
    <property type="molecule type" value="Genomic_DNA"/>
</dbReference>